<reference evidence="2 3" key="1">
    <citation type="submission" date="2023-01" db="EMBL/GenBank/DDBJ databases">
        <title>Analysis of 21 Apiospora genomes using comparative genomics revels a genus with tremendous synthesis potential of carbohydrate active enzymes and secondary metabolites.</title>
        <authorList>
            <person name="Sorensen T."/>
        </authorList>
    </citation>
    <scope>NUCLEOTIDE SEQUENCE [LARGE SCALE GENOMIC DNA]</scope>
    <source>
        <strain evidence="2 3">CBS 135458</strain>
    </source>
</reference>
<accession>A0ABR1VXM7</accession>
<keyword evidence="3" id="KW-1185">Reference proteome</keyword>
<feature type="compositionally biased region" description="Polar residues" evidence="1">
    <location>
        <begin position="146"/>
        <end position="162"/>
    </location>
</feature>
<gene>
    <name evidence="2" type="ORF">PG994_003293</name>
</gene>
<dbReference type="RefSeq" id="XP_066718980.1">
    <property type="nucleotide sequence ID" value="XM_066854702.1"/>
</dbReference>
<dbReference type="GeneID" id="92087765"/>
<name>A0ABR1VXM7_9PEZI</name>
<protein>
    <submittedName>
        <fullName evidence="2">Uncharacterized protein</fullName>
    </submittedName>
</protein>
<proteinExistence type="predicted"/>
<sequence>MGAPMDRIVAAVGLRGGRNEQNKFEYRSDITTGYTREYRVVAEVDGVPKTRTTKDGLWAGTYVQPVNPWVHGEQVVPGVASPANEFFQISWLKRGVGVDEQGNVWGPLEPFPQTGVLIEPPNYGAVSALSFEGDDVKPDWVPSSELLSGSLPQPPSNETTIVEPTAPAEVTSSTPEATPLTRRGIPNVSWRSRARLEATTLAEGEPNLHQLVARQIKQ</sequence>
<evidence type="ECO:0000313" key="2">
    <source>
        <dbReference type="EMBL" id="KAK8076021.1"/>
    </source>
</evidence>
<evidence type="ECO:0000256" key="1">
    <source>
        <dbReference type="SAM" id="MobiDB-lite"/>
    </source>
</evidence>
<dbReference type="Proteomes" id="UP001480595">
    <property type="component" value="Unassembled WGS sequence"/>
</dbReference>
<evidence type="ECO:0000313" key="3">
    <source>
        <dbReference type="Proteomes" id="UP001480595"/>
    </source>
</evidence>
<dbReference type="EMBL" id="JAQQWL010000004">
    <property type="protein sequence ID" value="KAK8076021.1"/>
    <property type="molecule type" value="Genomic_DNA"/>
</dbReference>
<organism evidence="2 3">
    <name type="scientific">Apiospora phragmitis</name>
    <dbReference type="NCBI Taxonomy" id="2905665"/>
    <lineage>
        <taxon>Eukaryota</taxon>
        <taxon>Fungi</taxon>
        <taxon>Dikarya</taxon>
        <taxon>Ascomycota</taxon>
        <taxon>Pezizomycotina</taxon>
        <taxon>Sordariomycetes</taxon>
        <taxon>Xylariomycetidae</taxon>
        <taxon>Amphisphaeriales</taxon>
        <taxon>Apiosporaceae</taxon>
        <taxon>Apiospora</taxon>
    </lineage>
</organism>
<feature type="region of interest" description="Disordered" evidence="1">
    <location>
        <begin position="146"/>
        <end position="186"/>
    </location>
</feature>
<comment type="caution">
    <text evidence="2">The sequence shown here is derived from an EMBL/GenBank/DDBJ whole genome shotgun (WGS) entry which is preliminary data.</text>
</comment>